<reference evidence="1 2" key="1">
    <citation type="journal article" date="2019" name="Nat. Med.">
        <title>A library of human gut bacterial isolates paired with longitudinal multiomics data enables mechanistic microbiome research.</title>
        <authorList>
            <person name="Poyet M."/>
            <person name="Groussin M."/>
            <person name="Gibbons S.M."/>
            <person name="Avila-Pacheco J."/>
            <person name="Jiang X."/>
            <person name="Kearney S.M."/>
            <person name="Perrotta A.R."/>
            <person name="Berdy B."/>
            <person name="Zhao S."/>
            <person name="Lieberman T.D."/>
            <person name="Swanson P.K."/>
            <person name="Smith M."/>
            <person name="Roesemann S."/>
            <person name="Alexander J.E."/>
            <person name="Rich S.A."/>
            <person name="Livny J."/>
            <person name="Vlamakis H."/>
            <person name="Clish C."/>
            <person name="Bullock K."/>
            <person name="Deik A."/>
            <person name="Scott J."/>
            <person name="Pierce K.A."/>
            <person name="Xavier R.J."/>
            <person name="Alm E.J."/>
        </authorList>
    </citation>
    <scope>NUCLEOTIDE SEQUENCE [LARGE SCALE GENOMIC DNA]</scope>
    <source>
        <strain evidence="1 2">BIOML-A14</strain>
    </source>
</reference>
<comment type="caution">
    <text evidence="1">The sequence shown here is derived from an EMBL/GenBank/DDBJ whole genome shotgun (WGS) entry which is preliminary data.</text>
</comment>
<sequence>VSNIVMSNIKQEAVVLNLKYSQMPAEAKSERTPIFRNVHISGMTVTDVKTPIKIVGLEEAPISDIVLRDIHIQGARQKCIFEDCERITMDDVIINGEEMKLK</sequence>
<dbReference type="Gene3D" id="2.160.20.10">
    <property type="entry name" value="Single-stranded right-handed beta-helix, Pectin lyase-like"/>
    <property type="match status" value="1"/>
</dbReference>
<protein>
    <submittedName>
        <fullName evidence="1">Glycoside hydrolase family 28 protein</fullName>
    </submittedName>
</protein>
<dbReference type="Proteomes" id="UP000435985">
    <property type="component" value="Unassembled WGS sequence"/>
</dbReference>
<dbReference type="AlphaFoldDB" id="A0A642C490"/>
<dbReference type="SUPFAM" id="SSF51126">
    <property type="entry name" value="Pectin lyase-like"/>
    <property type="match status" value="1"/>
</dbReference>
<organism evidence="1 2">
    <name type="scientific">Bacteroides ovatus</name>
    <dbReference type="NCBI Taxonomy" id="28116"/>
    <lineage>
        <taxon>Bacteria</taxon>
        <taxon>Pseudomonadati</taxon>
        <taxon>Bacteroidota</taxon>
        <taxon>Bacteroidia</taxon>
        <taxon>Bacteroidales</taxon>
        <taxon>Bacteroidaceae</taxon>
        <taxon>Bacteroides</taxon>
    </lineage>
</organism>
<dbReference type="EMBL" id="VWFO01000859">
    <property type="protein sequence ID" value="KAA4643095.1"/>
    <property type="molecule type" value="Genomic_DNA"/>
</dbReference>
<proteinExistence type="predicted"/>
<dbReference type="InterPro" id="IPR012334">
    <property type="entry name" value="Pectin_lyas_fold"/>
</dbReference>
<accession>A0A642C490</accession>
<dbReference type="InterPro" id="IPR011050">
    <property type="entry name" value="Pectin_lyase_fold/virulence"/>
</dbReference>
<feature type="non-terminal residue" evidence="1">
    <location>
        <position position="1"/>
    </location>
</feature>
<gene>
    <name evidence="1" type="ORF">F3B98_34095</name>
</gene>
<evidence type="ECO:0000313" key="2">
    <source>
        <dbReference type="Proteomes" id="UP000435985"/>
    </source>
</evidence>
<evidence type="ECO:0000313" key="1">
    <source>
        <dbReference type="EMBL" id="KAA4643095.1"/>
    </source>
</evidence>
<keyword evidence="1" id="KW-0378">Hydrolase</keyword>
<dbReference type="GO" id="GO:0016787">
    <property type="term" value="F:hydrolase activity"/>
    <property type="evidence" value="ECO:0007669"/>
    <property type="project" value="UniProtKB-KW"/>
</dbReference>
<name>A0A642C490_BACOV</name>